<dbReference type="GO" id="GO:0004930">
    <property type="term" value="F:G protein-coupled receptor activity"/>
    <property type="evidence" value="ECO:0007669"/>
    <property type="project" value="InterPro"/>
</dbReference>
<keyword evidence="4 5" id="KW-0472">Membrane</keyword>
<protein>
    <recommendedName>
        <fullName evidence="8">G-protein coupled receptors family 2 profile 2 domain-containing protein</fullName>
    </recommendedName>
</protein>
<name>A0AAY4AC33_9TELE</name>
<dbReference type="Gene3D" id="1.20.1070.10">
    <property type="entry name" value="Rhodopsin 7-helix transmembrane proteins"/>
    <property type="match status" value="1"/>
</dbReference>
<evidence type="ECO:0000256" key="5">
    <source>
        <dbReference type="SAM" id="Phobius"/>
    </source>
</evidence>
<evidence type="ECO:0000256" key="3">
    <source>
        <dbReference type="ARBA" id="ARBA00022989"/>
    </source>
</evidence>
<dbReference type="GeneTree" id="ENSGT00940000155527"/>
<feature type="transmembrane region" description="Helical" evidence="5">
    <location>
        <begin position="66"/>
        <end position="89"/>
    </location>
</feature>
<keyword evidence="3 5" id="KW-1133">Transmembrane helix</keyword>
<keyword evidence="7" id="KW-1185">Reference proteome</keyword>
<dbReference type="PANTHER" id="PTHR12011:SF60">
    <property type="entry name" value="ADHESION G PROTEIN-COUPLED RECEPTOR L3"/>
    <property type="match status" value="1"/>
</dbReference>
<evidence type="ECO:0000313" key="7">
    <source>
        <dbReference type="Proteomes" id="UP000694580"/>
    </source>
</evidence>
<dbReference type="PANTHER" id="PTHR12011">
    <property type="entry name" value="ADHESION G-PROTEIN COUPLED RECEPTOR"/>
    <property type="match status" value="1"/>
</dbReference>
<dbReference type="PROSITE" id="PS00650">
    <property type="entry name" value="G_PROTEIN_RECEP_F2_2"/>
    <property type="match status" value="1"/>
</dbReference>
<evidence type="ECO:0000313" key="6">
    <source>
        <dbReference type="Ensembl" id="ENSDCDP00010006414.1"/>
    </source>
</evidence>
<dbReference type="GO" id="GO:0007189">
    <property type="term" value="P:adenylate cyclase-activating G protein-coupled receptor signaling pathway"/>
    <property type="evidence" value="ECO:0007669"/>
    <property type="project" value="TreeGrafter"/>
</dbReference>
<dbReference type="InterPro" id="IPR000832">
    <property type="entry name" value="GPCR_2_secretin-like"/>
</dbReference>
<accession>A0AAY4AC33</accession>
<dbReference type="Ensembl" id="ENSDCDT00010006628.1">
    <property type="protein sequence ID" value="ENSDCDP00010006414.1"/>
    <property type="gene ID" value="ENSDCDG00010002767.1"/>
</dbReference>
<keyword evidence="2 5" id="KW-0812">Transmembrane</keyword>
<evidence type="ECO:0000256" key="1">
    <source>
        <dbReference type="ARBA" id="ARBA00004141"/>
    </source>
</evidence>
<dbReference type="InterPro" id="IPR017983">
    <property type="entry name" value="GPCR_2_secretin-like_CS"/>
</dbReference>
<evidence type="ECO:0008006" key="8">
    <source>
        <dbReference type="Google" id="ProtNLM"/>
    </source>
</evidence>
<dbReference type="GO" id="GO:0005886">
    <property type="term" value="C:plasma membrane"/>
    <property type="evidence" value="ECO:0007669"/>
    <property type="project" value="TreeGrafter"/>
</dbReference>
<organism evidence="6 7">
    <name type="scientific">Denticeps clupeoides</name>
    <name type="common">denticle herring</name>
    <dbReference type="NCBI Taxonomy" id="299321"/>
    <lineage>
        <taxon>Eukaryota</taxon>
        <taxon>Metazoa</taxon>
        <taxon>Chordata</taxon>
        <taxon>Craniata</taxon>
        <taxon>Vertebrata</taxon>
        <taxon>Euteleostomi</taxon>
        <taxon>Actinopterygii</taxon>
        <taxon>Neopterygii</taxon>
        <taxon>Teleostei</taxon>
        <taxon>Clupei</taxon>
        <taxon>Clupeiformes</taxon>
        <taxon>Denticipitoidei</taxon>
        <taxon>Denticipitidae</taxon>
        <taxon>Denticeps</taxon>
    </lineage>
</organism>
<reference evidence="6" key="3">
    <citation type="submission" date="2025-09" db="UniProtKB">
        <authorList>
            <consortium name="Ensembl"/>
        </authorList>
    </citation>
    <scope>IDENTIFICATION</scope>
</reference>
<sequence>MFLEGVQLYIMLVEVFESEYSRTKYFYLAGYVLLAWLFFLGGGVARVGFGFGVDVNCVLCPPLSRSWVIGAIALLCLLGLTWAFGLMYINESTVIMAYLFTIFNSLQGMFIFIFHCILQKKVRLITTLAVSPTSRLNQFNNDDTVWINSVFFFVWLRLRVKN</sequence>
<dbReference type="Pfam" id="PF00002">
    <property type="entry name" value="7tm_2"/>
    <property type="match status" value="2"/>
</dbReference>
<reference evidence="6 7" key="1">
    <citation type="submission" date="2020-06" db="EMBL/GenBank/DDBJ databases">
        <authorList>
            <consortium name="Wellcome Sanger Institute Data Sharing"/>
        </authorList>
    </citation>
    <scope>NUCLEOTIDE SEQUENCE [LARGE SCALE GENOMIC DNA]</scope>
</reference>
<reference evidence="6" key="2">
    <citation type="submission" date="2025-08" db="UniProtKB">
        <authorList>
            <consortium name="Ensembl"/>
        </authorList>
    </citation>
    <scope>IDENTIFICATION</scope>
</reference>
<dbReference type="AlphaFoldDB" id="A0AAY4AC33"/>
<evidence type="ECO:0000256" key="4">
    <source>
        <dbReference type="ARBA" id="ARBA00023136"/>
    </source>
</evidence>
<proteinExistence type="predicted"/>
<feature type="transmembrane region" description="Helical" evidence="5">
    <location>
        <begin position="95"/>
        <end position="118"/>
    </location>
</feature>
<comment type="subcellular location">
    <subcellularLocation>
        <location evidence="1">Membrane</location>
        <topology evidence="1">Multi-pass membrane protein</topology>
    </subcellularLocation>
</comment>
<dbReference type="Proteomes" id="UP000694580">
    <property type="component" value="Chromosome 4"/>
</dbReference>
<feature type="transmembrane region" description="Helical" evidence="5">
    <location>
        <begin position="25"/>
        <end position="45"/>
    </location>
</feature>
<evidence type="ECO:0000256" key="2">
    <source>
        <dbReference type="ARBA" id="ARBA00022692"/>
    </source>
</evidence>